<evidence type="ECO:0000256" key="3">
    <source>
        <dbReference type="SAM" id="Coils"/>
    </source>
</evidence>
<comment type="subcellular location">
    <subcellularLocation>
        <location evidence="1">Cytoplasm</location>
        <location evidence="1">Cytoskeleton</location>
        <location evidence="1">Cilium axoneme</location>
    </subcellularLocation>
</comment>
<feature type="compositionally biased region" description="Gly residues" evidence="4">
    <location>
        <begin position="1033"/>
        <end position="1045"/>
    </location>
</feature>
<dbReference type="Proteomes" id="UP001054857">
    <property type="component" value="Unassembled WGS sequence"/>
</dbReference>
<dbReference type="AlphaFoldDB" id="A0AAD3E4T0"/>
<evidence type="ECO:0000313" key="6">
    <source>
        <dbReference type="EMBL" id="GFR52404.1"/>
    </source>
</evidence>
<evidence type="ECO:0000256" key="1">
    <source>
        <dbReference type="ARBA" id="ARBA00004430"/>
    </source>
</evidence>
<dbReference type="SMART" id="SM00367">
    <property type="entry name" value="LRR_CC"/>
    <property type="match status" value="7"/>
</dbReference>
<dbReference type="GO" id="GO:0005930">
    <property type="term" value="C:axoneme"/>
    <property type="evidence" value="ECO:0007669"/>
    <property type="project" value="UniProtKB-SubCell"/>
</dbReference>
<feature type="region of interest" description="Disordered" evidence="4">
    <location>
        <begin position="296"/>
        <end position="398"/>
    </location>
</feature>
<feature type="compositionally biased region" description="Low complexity" evidence="4">
    <location>
        <begin position="309"/>
        <end position="343"/>
    </location>
</feature>
<keyword evidence="3" id="KW-0175">Coiled coil</keyword>
<dbReference type="InterPro" id="IPR006553">
    <property type="entry name" value="Leu-rich_rpt_Cys-con_subtyp"/>
</dbReference>
<feature type="compositionally biased region" description="Low complexity" evidence="4">
    <location>
        <begin position="385"/>
        <end position="398"/>
    </location>
</feature>
<feature type="region of interest" description="Disordered" evidence="4">
    <location>
        <begin position="451"/>
        <end position="488"/>
    </location>
</feature>
<name>A0AAD3E4T0_9CHLO</name>
<dbReference type="EMBL" id="BMAR01000064">
    <property type="protein sequence ID" value="GFR52404.1"/>
    <property type="molecule type" value="Genomic_DNA"/>
</dbReference>
<feature type="domain" description="Disease resistance R13L4/SHOC-2-like LRR" evidence="5">
    <location>
        <begin position="632"/>
        <end position="876"/>
    </location>
</feature>
<protein>
    <recommendedName>
        <fullName evidence="5">Disease resistance R13L4/SHOC-2-like LRR domain-containing protein</fullName>
    </recommendedName>
</protein>
<keyword evidence="7" id="KW-1185">Reference proteome</keyword>
<evidence type="ECO:0000313" key="7">
    <source>
        <dbReference type="Proteomes" id="UP001054857"/>
    </source>
</evidence>
<accession>A0AAD3E4T0</accession>
<comment type="caution">
    <text evidence="6">The sequence shown here is derived from an EMBL/GenBank/DDBJ whole genome shotgun (WGS) entry which is preliminary data.</text>
</comment>
<evidence type="ECO:0000259" key="5">
    <source>
        <dbReference type="Pfam" id="PF23598"/>
    </source>
</evidence>
<dbReference type="PANTHER" id="PTHR33590:SF1">
    <property type="entry name" value="PDZ DOMAIN-CONTAINING PROTEIN"/>
    <property type="match status" value="1"/>
</dbReference>
<feature type="region of interest" description="Disordered" evidence="4">
    <location>
        <begin position="1018"/>
        <end position="1045"/>
    </location>
</feature>
<sequence>MTEHSVFGGAGLHQTSISTVAWQNALNGAAVTGPVSAENRVVASSNYDLGVAYAVAQARMPVQAVNGAHHQYGLTGRAALHVARQARADVQPAQQPSQQEAQLWQLYQLGLADDNMGASGAANLQRLQQPQQYAQAVRPQSAHAGSAAIGTARALLGHRVPTAHGAGNRTLAAGNIGMHNDGLQPDTGGAAAGMVAILGNTSPHALAVELQQLQRQQLQQRQQQQQEQQQLLQQRQQQQQQQQLLQQRQHQHQQQQVQLQLLQQLRLRQQQQPEQPVQARQGSGLNLSLAGAVQTQHLNRHQQPQPHLQPAGVQAPQPQPQHHPVGFAGASLHPHPLPQAHQHNQYNGRYMQQQQQQHRHLPPPQQQRNGPRTPRPPSAFPPAAAPSSSCSSCIQRSPGASTGMPLSMACGGAAAAPGANLANAAGGKVMNAATAAAAGGDCSAPDRCPQRDLHDAGGSSDGGCGGANDADKDDEEDDPTDTILFPNHPISETADSWASLTAALLARVMGVLAAGGALPSLAPSLRCVCRHWRSVVDAHLECLCPNTMRVRVLTTRFSSLRAIHLDHCSRIRNRDLLLLSRAPSAQLLHTLTLGDDRARPWVSNRGLASVCRLTSLTRLTLRDCMSLTNRGLVPLSALTGLTCLSLRGCRKLTNQGLEALKGLRLLQHVSVHGVVRLSDKGLLPLTALPCLQTLELGQTRVRDEGLGYVARMRGLRALGLTREEVSDAGVRQLSALSGLTRLVMRDTVEVGGETLAALLPSLRELQILDLQRNWSFNNVQLARCLPALAAAPALTHLDLRSTWVCDDGVAALARLPALRRLALSPQHEQWSKYLPVLPQLQLLTCLVLRNLPHLPHQLIEALAGIPELRELDLAQEPPPVTLPLPVTAAAAAAGAAVDAPPGGGGGGGGGGDTASGWAATAAAVVAAVAAREPVRPQAVAALSRLRSLRHLDLSRRNLHPDQALFLAQSLPELQRLVLLQCPLPPAAVARLWQQRPQLVVVAGATAQQHWGQQLLQLQQQQEEEEEERRRRQGGGGAGAGARGGGGLGGLGGLGWGLWEDWEGLGFA</sequence>
<proteinExistence type="predicted"/>
<dbReference type="SUPFAM" id="SSF52047">
    <property type="entry name" value="RNI-like"/>
    <property type="match status" value="1"/>
</dbReference>
<evidence type="ECO:0000256" key="4">
    <source>
        <dbReference type="SAM" id="MobiDB-lite"/>
    </source>
</evidence>
<evidence type="ECO:0000256" key="2">
    <source>
        <dbReference type="ARBA" id="ARBA00022737"/>
    </source>
</evidence>
<dbReference type="PANTHER" id="PTHR33590">
    <property type="entry name" value="GLUTENIN, HIGH MOLECULAR WEIGHT SUBUNIT PW212-RELATED PROTEIN"/>
    <property type="match status" value="1"/>
</dbReference>
<feature type="compositionally biased region" description="Pro residues" evidence="4">
    <location>
        <begin position="373"/>
        <end position="384"/>
    </location>
</feature>
<keyword evidence="2" id="KW-0677">Repeat</keyword>
<reference evidence="6 7" key="1">
    <citation type="journal article" date="2021" name="Sci. Rep.">
        <title>Genome sequencing of the multicellular alga Astrephomene provides insights into convergent evolution of germ-soma differentiation.</title>
        <authorList>
            <person name="Yamashita S."/>
            <person name="Yamamoto K."/>
            <person name="Matsuzaki R."/>
            <person name="Suzuki S."/>
            <person name="Yamaguchi H."/>
            <person name="Hirooka S."/>
            <person name="Minakuchi Y."/>
            <person name="Miyagishima S."/>
            <person name="Kawachi M."/>
            <person name="Toyoda A."/>
            <person name="Nozaki H."/>
        </authorList>
    </citation>
    <scope>NUCLEOTIDE SEQUENCE [LARGE SCALE GENOMIC DNA]</scope>
    <source>
        <strain evidence="6 7">NIES-4017</strain>
    </source>
</reference>
<dbReference type="Gene3D" id="3.80.10.10">
    <property type="entry name" value="Ribonuclease Inhibitor"/>
    <property type="match status" value="4"/>
</dbReference>
<feature type="coiled-coil region" evidence="3">
    <location>
        <begin position="207"/>
        <end position="255"/>
    </location>
</feature>
<feature type="compositionally biased region" description="Acidic residues" evidence="4">
    <location>
        <begin position="471"/>
        <end position="480"/>
    </location>
</feature>
<dbReference type="Pfam" id="PF23598">
    <property type="entry name" value="LRR_14"/>
    <property type="match status" value="1"/>
</dbReference>
<dbReference type="InterPro" id="IPR055414">
    <property type="entry name" value="LRR_R13L4/SHOC2-like"/>
</dbReference>
<feature type="compositionally biased region" description="Polar residues" evidence="4">
    <location>
        <begin position="296"/>
        <end position="306"/>
    </location>
</feature>
<organism evidence="6 7">
    <name type="scientific">Astrephomene gubernaculifera</name>
    <dbReference type="NCBI Taxonomy" id="47775"/>
    <lineage>
        <taxon>Eukaryota</taxon>
        <taxon>Viridiplantae</taxon>
        <taxon>Chlorophyta</taxon>
        <taxon>core chlorophytes</taxon>
        <taxon>Chlorophyceae</taxon>
        <taxon>CS clade</taxon>
        <taxon>Chlamydomonadales</taxon>
        <taxon>Astrephomenaceae</taxon>
        <taxon>Astrephomene</taxon>
    </lineage>
</organism>
<dbReference type="InterPro" id="IPR032675">
    <property type="entry name" value="LRR_dom_sf"/>
</dbReference>
<gene>
    <name evidence="6" type="ORF">Agub_g14974</name>
</gene>